<evidence type="ECO:0000313" key="1">
    <source>
        <dbReference type="EMBL" id="MDQ0273929.1"/>
    </source>
</evidence>
<keyword evidence="2" id="KW-1185">Reference proteome</keyword>
<organism evidence="1 2">
    <name type="scientific">Cytobacillus purgationiresistens</name>
    <dbReference type="NCBI Taxonomy" id="863449"/>
    <lineage>
        <taxon>Bacteria</taxon>
        <taxon>Bacillati</taxon>
        <taxon>Bacillota</taxon>
        <taxon>Bacilli</taxon>
        <taxon>Bacillales</taxon>
        <taxon>Bacillaceae</taxon>
        <taxon>Cytobacillus</taxon>
    </lineage>
</organism>
<proteinExistence type="predicted"/>
<dbReference type="RefSeq" id="WP_307480676.1">
    <property type="nucleotide sequence ID" value="NZ_JAUSUB010000060.1"/>
</dbReference>
<accession>A0ABU0ARM6</accession>
<sequence>MSFVVEGGLMMPDCSRGSDIFDLLGSWLRAVGSRQDVSELLGYL</sequence>
<dbReference type="EMBL" id="JAUSUB010000060">
    <property type="protein sequence ID" value="MDQ0273929.1"/>
    <property type="molecule type" value="Genomic_DNA"/>
</dbReference>
<name>A0ABU0ARM6_9BACI</name>
<reference evidence="1 2" key="1">
    <citation type="submission" date="2023-07" db="EMBL/GenBank/DDBJ databases">
        <title>Genomic Encyclopedia of Type Strains, Phase IV (KMG-IV): sequencing the most valuable type-strain genomes for metagenomic binning, comparative biology and taxonomic classification.</title>
        <authorList>
            <person name="Goeker M."/>
        </authorList>
    </citation>
    <scope>NUCLEOTIDE SEQUENCE [LARGE SCALE GENOMIC DNA]</scope>
    <source>
        <strain evidence="1 2">DSM 23494</strain>
    </source>
</reference>
<protein>
    <submittedName>
        <fullName evidence="1">Uncharacterized protein</fullName>
    </submittedName>
</protein>
<gene>
    <name evidence="1" type="ORF">J2S17_005890</name>
</gene>
<evidence type="ECO:0000313" key="2">
    <source>
        <dbReference type="Proteomes" id="UP001238088"/>
    </source>
</evidence>
<comment type="caution">
    <text evidence="1">The sequence shown here is derived from an EMBL/GenBank/DDBJ whole genome shotgun (WGS) entry which is preliminary data.</text>
</comment>
<dbReference type="Proteomes" id="UP001238088">
    <property type="component" value="Unassembled WGS sequence"/>
</dbReference>